<evidence type="ECO:0000256" key="2">
    <source>
        <dbReference type="ARBA" id="ARBA00022475"/>
    </source>
</evidence>
<name>A0A5B2VEZ6_9HYPH</name>
<sequence>MGEDSMNADTGTGDLWHIRTGGQDYGPYTVDQIRGFINEGRVQAQTEIAAAGSAMWTTVAALPLFAALFAPVAPRSTVRPALPPTPAGAMADRAGFGVRAGAILIDTVILVAAQIVVGGILSFIVGDALASLVTMVGMVAYFVLLHSSPQQATIGKRVLGLRLVRDDGTPVTPILALGRYVAGALSALILGIGYLMALRADRKTLHDILCATHVVRVNA</sequence>
<dbReference type="InterPro" id="IPR025640">
    <property type="entry name" value="GYF_2"/>
</dbReference>
<evidence type="ECO:0000256" key="4">
    <source>
        <dbReference type="ARBA" id="ARBA00022989"/>
    </source>
</evidence>
<keyword evidence="5 6" id="KW-0472">Membrane</keyword>
<evidence type="ECO:0000256" key="6">
    <source>
        <dbReference type="SAM" id="Phobius"/>
    </source>
</evidence>
<feature type="transmembrane region" description="Helical" evidence="6">
    <location>
        <begin position="48"/>
        <end position="73"/>
    </location>
</feature>
<evidence type="ECO:0000259" key="8">
    <source>
        <dbReference type="Pfam" id="PF14237"/>
    </source>
</evidence>
<keyword evidence="3 6" id="KW-0812">Transmembrane</keyword>
<dbReference type="Proteomes" id="UP000323142">
    <property type="component" value="Unassembled WGS sequence"/>
</dbReference>
<feature type="transmembrane region" description="Helical" evidence="6">
    <location>
        <begin position="93"/>
        <end position="113"/>
    </location>
</feature>
<comment type="caution">
    <text evidence="9">The sequence shown here is derived from an EMBL/GenBank/DDBJ whole genome shotgun (WGS) entry which is preliminary data.</text>
</comment>
<dbReference type="PANTHER" id="PTHR36115">
    <property type="entry name" value="PROLINE-RICH ANTIGEN HOMOLOG-RELATED"/>
    <property type="match status" value="1"/>
</dbReference>
<reference evidence="9 10" key="1">
    <citation type="submission" date="2019-09" db="EMBL/GenBank/DDBJ databases">
        <title>Salinarimonas rosea gen. nov., sp. nov., a new member of the a-2 subgroup of the Proteobacteria.</title>
        <authorList>
            <person name="Liu J."/>
        </authorList>
    </citation>
    <scope>NUCLEOTIDE SEQUENCE [LARGE SCALE GENOMIC DNA]</scope>
    <source>
        <strain evidence="9 10">BN140002</strain>
    </source>
</reference>
<keyword evidence="4 6" id="KW-1133">Transmembrane helix</keyword>
<dbReference type="InterPro" id="IPR051791">
    <property type="entry name" value="Pra-immunoreactive"/>
</dbReference>
<evidence type="ECO:0000313" key="10">
    <source>
        <dbReference type="Proteomes" id="UP000323142"/>
    </source>
</evidence>
<reference evidence="9 10" key="2">
    <citation type="submission" date="2019-09" db="EMBL/GenBank/DDBJ databases">
        <authorList>
            <person name="Jin C."/>
        </authorList>
    </citation>
    <scope>NUCLEOTIDE SEQUENCE [LARGE SCALE GENOMIC DNA]</scope>
    <source>
        <strain evidence="9 10">BN140002</strain>
    </source>
</reference>
<evidence type="ECO:0000259" key="7">
    <source>
        <dbReference type="Pfam" id="PF06271"/>
    </source>
</evidence>
<protein>
    <submittedName>
        <fullName evidence="9">RDD family protein</fullName>
    </submittedName>
</protein>
<feature type="transmembrane region" description="Helical" evidence="6">
    <location>
        <begin position="177"/>
        <end position="197"/>
    </location>
</feature>
<comment type="subcellular location">
    <subcellularLocation>
        <location evidence="1">Cell membrane</location>
        <topology evidence="1">Multi-pass membrane protein</topology>
    </subcellularLocation>
</comment>
<evidence type="ECO:0000256" key="1">
    <source>
        <dbReference type="ARBA" id="ARBA00004651"/>
    </source>
</evidence>
<dbReference type="AlphaFoldDB" id="A0A5B2VEZ6"/>
<dbReference type="GO" id="GO:0005886">
    <property type="term" value="C:plasma membrane"/>
    <property type="evidence" value="ECO:0007669"/>
    <property type="project" value="UniProtKB-SubCell"/>
</dbReference>
<feature type="domain" description="GYF" evidence="8">
    <location>
        <begin position="16"/>
        <end position="63"/>
    </location>
</feature>
<keyword evidence="10" id="KW-1185">Reference proteome</keyword>
<feature type="transmembrane region" description="Helical" evidence="6">
    <location>
        <begin position="120"/>
        <end position="144"/>
    </location>
</feature>
<organism evidence="9 10">
    <name type="scientific">Salinarimonas soli</name>
    <dbReference type="NCBI Taxonomy" id="1638099"/>
    <lineage>
        <taxon>Bacteria</taxon>
        <taxon>Pseudomonadati</taxon>
        <taxon>Pseudomonadota</taxon>
        <taxon>Alphaproteobacteria</taxon>
        <taxon>Hyphomicrobiales</taxon>
        <taxon>Salinarimonadaceae</taxon>
        <taxon>Salinarimonas</taxon>
    </lineage>
</organism>
<feature type="domain" description="RDD" evidence="7">
    <location>
        <begin position="94"/>
        <end position="210"/>
    </location>
</feature>
<dbReference type="Pfam" id="PF14237">
    <property type="entry name" value="GYF_2"/>
    <property type="match status" value="1"/>
</dbReference>
<gene>
    <name evidence="9" type="ORF">F0L46_09235</name>
</gene>
<keyword evidence="2" id="KW-1003">Cell membrane</keyword>
<dbReference type="InterPro" id="IPR010432">
    <property type="entry name" value="RDD"/>
</dbReference>
<evidence type="ECO:0000313" key="9">
    <source>
        <dbReference type="EMBL" id="KAA2237188.1"/>
    </source>
</evidence>
<dbReference type="PANTHER" id="PTHR36115:SF9">
    <property type="entry name" value="LMO1584 PROTEIN"/>
    <property type="match status" value="1"/>
</dbReference>
<dbReference type="OrthoDB" id="9793824at2"/>
<evidence type="ECO:0000256" key="5">
    <source>
        <dbReference type="ARBA" id="ARBA00023136"/>
    </source>
</evidence>
<evidence type="ECO:0000256" key="3">
    <source>
        <dbReference type="ARBA" id="ARBA00022692"/>
    </source>
</evidence>
<proteinExistence type="predicted"/>
<dbReference type="Pfam" id="PF06271">
    <property type="entry name" value="RDD"/>
    <property type="match status" value="1"/>
</dbReference>
<dbReference type="EMBL" id="VUOA01000019">
    <property type="protein sequence ID" value="KAA2237188.1"/>
    <property type="molecule type" value="Genomic_DNA"/>
</dbReference>
<accession>A0A5B2VEZ6</accession>